<accession>A0A1H5LPK3</accession>
<organism evidence="2 3">
    <name type="scientific">Ruania alba</name>
    <dbReference type="NCBI Taxonomy" id="648782"/>
    <lineage>
        <taxon>Bacteria</taxon>
        <taxon>Bacillati</taxon>
        <taxon>Actinomycetota</taxon>
        <taxon>Actinomycetes</taxon>
        <taxon>Micrococcales</taxon>
        <taxon>Ruaniaceae</taxon>
        <taxon>Ruania</taxon>
    </lineage>
</organism>
<keyword evidence="1" id="KW-0812">Transmembrane</keyword>
<evidence type="ECO:0000313" key="3">
    <source>
        <dbReference type="Proteomes" id="UP000199220"/>
    </source>
</evidence>
<keyword evidence="1" id="KW-0472">Membrane</keyword>
<sequence>MTDDGSTAVSRGARARWWVALATVVLVVALAAIWLVAVPVGVPCPAIYPPPPGCTVADRASTGVLWTIIIAGVYAGSIALALTVGRRRWWLTGAAMVILVVVAIVGFGVVQGWINFVTPY</sequence>
<name>A0A1H5LPK3_9MICO</name>
<protein>
    <submittedName>
        <fullName evidence="2">Uncharacterized protein</fullName>
    </submittedName>
</protein>
<keyword evidence="3" id="KW-1185">Reference proteome</keyword>
<feature type="transmembrane region" description="Helical" evidence="1">
    <location>
        <begin position="89"/>
        <end position="114"/>
    </location>
</feature>
<feature type="transmembrane region" description="Helical" evidence="1">
    <location>
        <begin position="17"/>
        <end position="40"/>
    </location>
</feature>
<keyword evidence="1" id="KW-1133">Transmembrane helix</keyword>
<gene>
    <name evidence="2" type="ORF">SAMN04488554_2913</name>
</gene>
<feature type="transmembrane region" description="Helical" evidence="1">
    <location>
        <begin position="60"/>
        <end position="82"/>
    </location>
</feature>
<proteinExistence type="predicted"/>
<dbReference type="EMBL" id="FNTX01000002">
    <property type="protein sequence ID" value="SEE78949.1"/>
    <property type="molecule type" value="Genomic_DNA"/>
</dbReference>
<evidence type="ECO:0000256" key="1">
    <source>
        <dbReference type="SAM" id="Phobius"/>
    </source>
</evidence>
<dbReference type="Proteomes" id="UP000199220">
    <property type="component" value="Unassembled WGS sequence"/>
</dbReference>
<reference evidence="3" key="1">
    <citation type="submission" date="2016-10" db="EMBL/GenBank/DDBJ databases">
        <authorList>
            <person name="Varghese N."/>
            <person name="Submissions S."/>
        </authorList>
    </citation>
    <scope>NUCLEOTIDE SEQUENCE [LARGE SCALE GENOMIC DNA]</scope>
    <source>
        <strain evidence="3">DSM 21368</strain>
    </source>
</reference>
<evidence type="ECO:0000313" key="2">
    <source>
        <dbReference type="EMBL" id="SEE78949.1"/>
    </source>
</evidence>
<dbReference type="AlphaFoldDB" id="A0A1H5LPK3"/>